<dbReference type="Gene3D" id="3.40.50.720">
    <property type="entry name" value="NAD(P)-binding Rossmann-like Domain"/>
    <property type="match status" value="1"/>
</dbReference>
<dbReference type="AlphaFoldDB" id="A0AA45QRZ5"/>
<organism evidence="2 3">
    <name type="scientific">Lactococcus taiwanensis</name>
    <dbReference type="NCBI Taxonomy" id="1151742"/>
    <lineage>
        <taxon>Bacteria</taxon>
        <taxon>Bacillati</taxon>
        <taxon>Bacillota</taxon>
        <taxon>Bacilli</taxon>
        <taxon>Lactobacillales</taxon>
        <taxon>Streptococcaceae</taxon>
        <taxon>Lactococcus</taxon>
    </lineage>
</organism>
<sequence>MKKIAVIGASGKVGTLVSQKAMAKGFEVTAYVRQASRLKTEVSKVVEKDLFDLQLSDLEGFDAIVLAYRAPQGQEKDYSKVAFHLTGLLAQSQTRLIVVGGAGSMYLDDERMTRLVDTLPKTLPYYPTVNQMAIASLIFKNSAANVTFFSPAEFFDPEGKETGNYTLTNDILGHNAAGESRISYADYASALVAIIEEGRYQNEHIGIYENEKRS</sequence>
<evidence type="ECO:0000313" key="3">
    <source>
        <dbReference type="Proteomes" id="UP000663608"/>
    </source>
</evidence>
<dbReference type="InterPro" id="IPR036291">
    <property type="entry name" value="NAD(P)-bd_dom_sf"/>
</dbReference>
<name>A0AA45QRZ5_9LACT</name>
<protein>
    <submittedName>
        <fullName evidence="2">NAD(P)H-binding protein</fullName>
    </submittedName>
</protein>
<dbReference type="EMBL" id="CP070872">
    <property type="protein sequence ID" value="QSE77488.1"/>
    <property type="molecule type" value="Genomic_DNA"/>
</dbReference>
<gene>
    <name evidence="2" type="ORF">JW886_04390</name>
</gene>
<proteinExistence type="predicted"/>
<dbReference type="PANTHER" id="PTHR43355">
    <property type="entry name" value="FLAVIN REDUCTASE (NADPH)"/>
    <property type="match status" value="1"/>
</dbReference>
<dbReference type="InterPro" id="IPR016040">
    <property type="entry name" value="NAD(P)-bd_dom"/>
</dbReference>
<dbReference type="PANTHER" id="PTHR43355:SF2">
    <property type="entry name" value="FLAVIN REDUCTASE (NADPH)"/>
    <property type="match status" value="1"/>
</dbReference>
<accession>A0AA45QRZ5</accession>
<dbReference type="InterPro" id="IPR051606">
    <property type="entry name" value="Polyketide_Oxido-like"/>
</dbReference>
<dbReference type="Pfam" id="PF13460">
    <property type="entry name" value="NAD_binding_10"/>
    <property type="match status" value="1"/>
</dbReference>
<dbReference type="GO" id="GO:0016646">
    <property type="term" value="F:oxidoreductase activity, acting on the CH-NH group of donors, NAD or NADP as acceptor"/>
    <property type="evidence" value="ECO:0007669"/>
    <property type="project" value="TreeGrafter"/>
</dbReference>
<dbReference type="SUPFAM" id="SSF51735">
    <property type="entry name" value="NAD(P)-binding Rossmann-fold domains"/>
    <property type="match status" value="1"/>
</dbReference>
<dbReference type="KEGG" id="lti:JW886_04390"/>
<feature type="domain" description="NAD(P)-binding" evidence="1">
    <location>
        <begin position="8"/>
        <end position="197"/>
    </location>
</feature>
<reference evidence="2 3" key="1">
    <citation type="submission" date="2021-02" db="EMBL/GenBank/DDBJ databases">
        <title>Complete genome sequence of Lactococcus lactis strain K_LL004.</title>
        <authorList>
            <person name="Kim H.B."/>
        </authorList>
    </citation>
    <scope>NUCLEOTIDE SEQUENCE [LARGE SCALE GENOMIC DNA]</scope>
    <source>
        <strain evidence="2 3">K_LL004</strain>
    </source>
</reference>
<keyword evidence="3" id="KW-1185">Reference proteome</keyword>
<dbReference type="RefSeq" id="WP_205872409.1">
    <property type="nucleotide sequence ID" value="NZ_CP070872.1"/>
</dbReference>
<dbReference type="Proteomes" id="UP000663608">
    <property type="component" value="Chromosome"/>
</dbReference>
<evidence type="ECO:0000313" key="2">
    <source>
        <dbReference type="EMBL" id="QSE77488.1"/>
    </source>
</evidence>
<evidence type="ECO:0000259" key="1">
    <source>
        <dbReference type="Pfam" id="PF13460"/>
    </source>
</evidence>